<accession>A0A3E3I6S5</accession>
<protein>
    <submittedName>
        <fullName evidence="3">LysM peptidoglycan-binding domain-containing protein</fullName>
    </submittedName>
</protein>
<dbReference type="InterPro" id="IPR018392">
    <property type="entry name" value="LysM"/>
</dbReference>
<keyword evidence="4" id="KW-1185">Reference proteome</keyword>
<dbReference type="AlphaFoldDB" id="A0A3E3I6S5"/>
<feature type="region of interest" description="Disordered" evidence="1">
    <location>
        <begin position="354"/>
        <end position="565"/>
    </location>
</feature>
<dbReference type="Pfam" id="PF01476">
    <property type="entry name" value="LysM"/>
    <property type="match status" value="1"/>
</dbReference>
<dbReference type="PROSITE" id="PS51782">
    <property type="entry name" value="LYSM"/>
    <property type="match status" value="1"/>
</dbReference>
<sequence length="609" mass="64732">MQIPKNVVQAGDVDSCHKIYIEDYVHTYLSQCRDTGSSADFCLYGKTEKEGDVRYYFIYGAAKEGPGWEITARRYFAKQSRIGEATYDDKEAWLFFEDGYAAPLEGYFIFYEQNEDMQSYLIAVHQNQPGETVQEVVPRASSRSFERKTRGGQARDNIMGKRAGDSPEGIPETEPSAQEPRRILRMPRSYDIDSPEKREDSEKMMQAAEAPDLGRPDSRAYERKPSSSRRSLFGNPASGYPGGKSTDAKSTESRYQDGQNAGNSYSYGRNAASQTTDGRKPAGRKSGSSSSILSRAAGLLILLVLCGIGVTSINRYNDMKEAGNLFADAAHQPETETSEYALADSALQIEEKQASLPGSDNPVQPPNTDASAQASANASASAADASPSAAAVSVTDPSSIDPAAITQSGSPQTDITQTGSSKADASQTGSFQTDITQAGLSQTDTSQTGTSRTGTSQTASGQADTKQTGEAQQTDSLPAMSSSVSSAGQDGQAAADASSMDNTSVADNTSGKNAQAGQQAQAEQTPSPNKEQAPDESKDAAQPASDITSEAVAASAPVPSSYTVKSGDNLANICRHFYGNLDKMDEICELNSISDPNRLAAGQKIILPK</sequence>
<proteinExistence type="predicted"/>
<feature type="compositionally biased region" description="Low complexity" evidence="1">
    <location>
        <begin position="549"/>
        <end position="561"/>
    </location>
</feature>
<evidence type="ECO:0000256" key="1">
    <source>
        <dbReference type="SAM" id="MobiDB-lite"/>
    </source>
</evidence>
<feature type="compositionally biased region" description="Polar residues" evidence="1">
    <location>
        <begin position="463"/>
        <end position="476"/>
    </location>
</feature>
<dbReference type="InterPro" id="IPR036779">
    <property type="entry name" value="LysM_dom_sf"/>
</dbReference>
<dbReference type="EMBL" id="QVLV01000005">
    <property type="protein sequence ID" value="RGE61728.1"/>
    <property type="molecule type" value="Genomic_DNA"/>
</dbReference>
<name>A0A3E3I6S5_9FIRM</name>
<dbReference type="RefSeq" id="WP_117544339.1">
    <property type="nucleotide sequence ID" value="NZ_JBKUNB010000014.1"/>
</dbReference>
<feature type="compositionally biased region" description="Low complexity" evidence="1">
    <location>
        <begin position="479"/>
        <end position="500"/>
    </location>
</feature>
<feature type="compositionally biased region" description="Low complexity" evidence="1">
    <location>
        <begin position="367"/>
        <end position="399"/>
    </location>
</feature>
<evidence type="ECO:0000259" key="2">
    <source>
        <dbReference type="PROSITE" id="PS51782"/>
    </source>
</evidence>
<feature type="compositionally biased region" description="Basic and acidic residues" evidence="1">
    <location>
        <begin position="212"/>
        <end position="225"/>
    </location>
</feature>
<feature type="compositionally biased region" description="Low complexity" evidence="1">
    <location>
        <begin position="439"/>
        <end position="462"/>
    </location>
</feature>
<feature type="compositionally biased region" description="Polar residues" evidence="1">
    <location>
        <begin position="405"/>
        <end position="438"/>
    </location>
</feature>
<organism evidence="3 4">
    <name type="scientific">Eisenbergiella massiliensis</name>
    <dbReference type="NCBI Taxonomy" id="1720294"/>
    <lineage>
        <taxon>Bacteria</taxon>
        <taxon>Bacillati</taxon>
        <taxon>Bacillota</taxon>
        <taxon>Clostridia</taxon>
        <taxon>Lachnospirales</taxon>
        <taxon>Lachnospiraceae</taxon>
        <taxon>Eisenbergiella</taxon>
    </lineage>
</organism>
<dbReference type="SMART" id="SM00257">
    <property type="entry name" value="LysM"/>
    <property type="match status" value="1"/>
</dbReference>
<feature type="compositionally biased region" description="Basic and acidic residues" evidence="1">
    <location>
        <begin position="188"/>
        <end position="203"/>
    </location>
</feature>
<feature type="compositionally biased region" description="Polar residues" evidence="1">
    <location>
        <begin position="501"/>
        <end position="513"/>
    </location>
</feature>
<dbReference type="CDD" id="cd00118">
    <property type="entry name" value="LysM"/>
    <property type="match status" value="1"/>
</dbReference>
<feature type="region of interest" description="Disordered" evidence="1">
    <location>
        <begin position="133"/>
        <end position="290"/>
    </location>
</feature>
<evidence type="ECO:0000313" key="4">
    <source>
        <dbReference type="Proteomes" id="UP000260812"/>
    </source>
</evidence>
<dbReference type="Gene3D" id="3.10.350.10">
    <property type="entry name" value="LysM domain"/>
    <property type="match status" value="1"/>
</dbReference>
<feature type="compositionally biased region" description="Polar residues" evidence="1">
    <location>
        <begin position="256"/>
        <end position="276"/>
    </location>
</feature>
<evidence type="ECO:0000313" key="3">
    <source>
        <dbReference type="EMBL" id="RGE61728.1"/>
    </source>
</evidence>
<dbReference type="SUPFAM" id="SSF54106">
    <property type="entry name" value="LysM domain"/>
    <property type="match status" value="1"/>
</dbReference>
<comment type="caution">
    <text evidence="3">The sequence shown here is derived from an EMBL/GenBank/DDBJ whole genome shotgun (WGS) entry which is preliminary data.</text>
</comment>
<reference evidence="3" key="1">
    <citation type="submission" date="2018-08" db="EMBL/GenBank/DDBJ databases">
        <title>A genome reference for cultivated species of the human gut microbiota.</title>
        <authorList>
            <person name="Zou Y."/>
            <person name="Xue W."/>
            <person name="Luo G."/>
        </authorList>
    </citation>
    <scope>NUCLEOTIDE SEQUENCE [LARGE SCALE GENOMIC DNA]</scope>
    <source>
        <strain evidence="3">TF05-5AC</strain>
    </source>
</reference>
<gene>
    <name evidence="3" type="ORF">DXC51_09250</name>
</gene>
<feature type="compositionally biased region" description="Basic and acidic residues" evidence="1">
    <location>
        <begin position="246"/>
        <end position="255"/>
    </location>
</feature>
<feature type="domain" description="LysM" evidence="2">
    <location>
        <begin position="560"/>
        <end position="607"/>
    </location>
</feature>
<feature type="compositionally biased region" description="Low complexity" evidence="1">
    <location>
        <begin position="514"/>
        <end position="524"/>
    </location>
</feature>
<dbReference type="GeneID" id="97987060"/>
<dbReference type="Proteomes" id="UP000260812">
    <property type="component" value="Unassembled WGS sequence"/>
</dbReference>